<evidence type="ECO:0000313" key="3">
    <source>
        <dbReference type="Proteomes" id="UP000604825"/>
    </source>
</evidence>
<name>A0A811MT97_9POAL</name>
<evidence type="ECO:0000256" key="1">
    <source>
        <dbReference type="SAM" id="MobiDB-lite"/>
    </source>
</evidence>
<dbReference type="OrthoDB" id="680707at2759"/>
<evidence type="ECO:0000313" key="2">
    <source>
        <dbReference type="EMBL" id="CAD6214681.1"/>
    </source>
</evidence>
<comment type="caution">
    <text evidence="2">The sequence shown here is derived from an EMBL/GenBank/DDBJ whole genome shotgun (WGS) entry which is preliminary data.</text>
</comment>
<protein>
    <submittedName>
        <fullName evidence="2">Uncharacterized protein</fullName>
    </submittedName>
</protein>
<proteinExistence type="predicted"/>
<sequence length="241" mass="26916">MEKADSDEVSPADPPAPTPDPPPSRQSMATRLVSGLAAGRTRQAATRLAADRLGLAVGRHVGKTTPPRAPGRPKQGTASTMIERNDRGAESRALPPAAFCRLPGQLLARIRRGMTRSEDRTNFNDFVESVVQKYPPGYMEVAHVQYYDEFLKTFPKIKSDQDLMSMFSKQCKSKVIIMFIVYRGPSDPYEPITKWDFNDSQPINNIEPDEDDYLRNPAPQNEHVGVDEEAMYLKIVPQNAL</sequence>
<organism evidence="2 3">
    <name type="scientific">Miscanthus lutarioriparius</name>
    <dbReference type="NCBI Taxonomy" id="422564"/>
    <lineage>
        <taxon>Eukaryota</taxon>
        <taxon>Viridiplantae</taxon>
        <taxon>Streptophyta</taxon>
        <taxon>Embryophyta</taxon>
        <taxon>Tracheophyta</taxon>
        <taxon>Spermatophyta</taxon>
        <taxon>Magnoliopsida</taxon>
        <taxon>Liliopsida</taxon>
        <taxon>Poales</taxon>
        <taxon>Poaceae</taxon>
        <taxon>PACMAD clade</taxon>
        <taxon>Panicoideae</taxon>
        <taxon>Andropogonodae</taxon>
        <taxon>Andropogoneae</taxon>
        <taxon>Saccharinae</taxon>
        <taxon>Miscanthus</taxon>
    </lineage>
</organism>
<accession>A0A811MT97</accession>
<keyword evidence="3" id="KW-1185">Reference proteome</keyword>
<gene>
    <name evidence="2" type="ORF">NCGR_LOCUS10031</name>
</gene>
<dbReference type="AlphaFoldDB" id="A0A811MT97"/>
<dbReference type="EMBL" id="CAJGYO010000002">
    <property type="protein sequence ID" value="CAD6214681.1"/>
    <property type="molecule type" value="Genomic_DNA"/>
</dbReference>
<reference evidence="2" key="1">
    <citation type="submission" date="2020-10" db="EMBL/GenBank/DDBJ databases">
        <authorList>
            <person name="Han B."/>
            <person name="Lu T."/>
            <person name="Zhao Q."/>
            <person name="Huang X."/>
            <person name="Zhao Y."/>
        </authorList>
    </citation>
    <scope>NUCLEOTIDE SEQUENCE</scope>
</reference>
<feature type="compositionally biased region" description="Pro residues" evidence="1">
    <location>
        <begin position="12"/>
        <end position="24"/>
    </location>
</feature>
<dbReference type="Proteomes" id="UP000604825">
    <property type="component" value="Unassembled WGS sequence"/>
</dbReference>
<feature type="region of interest" description="Disordered" evidence="1">
    <location>
        <begin position="56"/>
        <end position="80"/>
    </location>
</feature>
<feature type="region of interest" description="Disordered" evidence="1">
    <location>
        <begin position="1"/>
        <end position="28"/>
    </location>
</feature>